<dbReference type="EMBL" id="VIFY01000072">
    <property type="protein sequence ID" value="TQB71892.1"/>
    <property type="molecule type" value="Genomic_DNA"/>
</dbReference>
<feature type="compositionally biased region" description="Polar residues" evidence="1">
    <location>
        <begin position="458"/>
        <end position="472"/>
    </location>
</feature>
<accession>A0A507QW93</accession>
<feature type="region of interest" description="Disordered" evidence="1">
    <location>
        <begin position="1"/>
        <end position="198"/>
    </location>
</feature>
<feature type="compositionally biased region" description="Low complexity" evidence="1">
    <location>
        <begin position="473"/>
        <end position="487"/>
    </location>
</feature>
<name>A0A507QW93_MONPU</name>
<evidence type="ECO:0000313" key="3">
    <source>
        <dbReference type="Proteomes" id="UP000319663"/>
    </source>
</evidence>
<protein>
    <submittedName>
        <fullName evidence="2">Uncharacterized protein</fullName>
    </submittedName>
</protein>
<dbReference type="Proteomes" id="UP000319663">
    <property type="component" value="Unassembled WGS sequence"/>
</dbReference>
<feature type="compositionally biased region" description="Polar residues" evidence="1">
    <location>
        <begin position="43"/>
        <end position="66"/>
    </location>
</feature>
<sequence length="539" mass="58516">MNTTFSRIPSEREVSHSGPVNNGGEQLPSQPHNIAQVPVPASPTLTTIALENGHQQGQGCQDQNPSARRCSGSRSLMPMKLVPVTDLNGGDLTREEDYTGSSAQNSSDLSRSDKVSEVQSLSPPTRVSASSETASTSQVQEISQVYCNSGSLPREPPRSTSSTKAGNANLSDNQRIDLDVQKDGSLSTPRPLRPPQWNPEAYTGLVSGQKRTAAGDIKSPSSPVVTPHVVGRHRSRTIDSASVRTSARAIVVCRRSEVPRKTLNSGAIEGSSPRLMSHSKDSLGDVSVSAPGSPTSHPRLHNGSVRVSPRISSSYSNPQWALRPSRSSPTGLLQMSKLVPPPNTTTSSEQCHRHQLPNPNEPLHISRTYNPSPRHRRYYSQQEFSVSNLVSLVPETPLLGPSPDPVFQSEAKNNTDYKRRSRSQNALMEQDAIETLLFMSSPGNSGCHPSSQDRDTMRINTNGSTETWSNAMGSQTQQGSQSEQSQGNWARKSNSTMLLPNLETQAGDEIDRLLDQMDDSDSEDERGFSSYTSSRIRTS</sequence>
<feature type="compositionally biased region" description="Polar residues" evidence="1">
    <location>
        <begin position="158"/>
        <end position="173"/>
    </location>
</feature>
<comment type="caution">
    <text evidence="2">The sequence shown here is derived from an EMBL/GenBank/DDBJ whole genome shotgun (WGS) entry which is preliminary data.</text>
</comment>
<keyword evidence="3" id="KW-1185">Reference proteome</keyword>
<feature type="region of interest" description="Disordered" evidence="1">
    <location>
        <begin position="396"/>
        <end position="424"/>
    </location>
</feature>
<feature type="region of interest" description="Disordered" evidence="1">
    <location>
        <begin position="263"/>
        <end position="374"/>
    </location>
</feature>
<proteinExistence type="predicted"/>
<feature type="compositionally biased region" description="Polar residues" evidence="1">
    <location>
        <begin position="99"/>
        <end position="109"/>
    </location>
</feature>
<feature type="region of interest" description="Disordered" evidence="1">
    <location>
        <begin position="439"/>
        <end position="539"/>
    </location>
</feature>
<feature type="compositionally biased region" description="Polar residues" evidence="1">
    <location>
        <begin position="491"/>
        <end position="504"/>
    </location>
</feature>
<dbReference type="AlphaFoldDB" id="A0A507QW93"/>
<feature type="compositionally biased region" description="Polar residues" evidence="1">
    <location>
        <begin position="441"/>
        <end position="450"/>
    </location>
</feature>
<organism evidence="2 3">
    <name type="scientific">Monascus purpureus</name>
    <name type="common">Red mold</name>
    <name type="synonym">Monascus anka</name>
    <dbReference type="NCBI Taxonomy" id="5098"/>
    <lineage>
        <taxon>Eukaryota</taxon>
        <taxon>Fungi</taxon>
        <taxon>Dikarya</taxon>
        <taxon>Ascomycota</taxon>
        <taxon>Pezizomycotina</taxon>
        <taxon>Eurotiomycetes</taxon>
        <taxon>Eurotiomycetidae</taxon>
        <taxon>Eurotiales</taxon>
        <taxon>Aspergillaceae</taxon>
        <taxon>Monascus</taxon>
    </lineage>
</organism>
<evidence type="ECO:0000256" key="1">
    <source>
        <dbReference type="SAM" id="MobiDB-lite"/>
    </source>
</evidence>
<dbReference type="STRING" id="5098.A0A507QW93"/>
<gene>
    <name evidence="2" type="ORF">MPDQ_007197</name>
</gene>
<reference evidence="2 3" key="1">
    <citation type="submission" date="2019-06" db="EMBL/GenBank/DDBJ databases">
        <title>Wine fermentation using esterase from Monascus purpureus.</title>
        <authorList>
            <person name="Geng C."/>
            <person name="Zhang Y."/>
        </authorList>
    </citation>
    <scope>NUCLEOTIDE SEQUENCE [LARGE SCALE GENOMIC DNA]</scope>
    <source>
        <strain evidence="2">HQ1</strain>
    </source>
</reference>
<feature type="compositionally biased region" description="Polar residues" evidence="1">
    <location>
        <begin position="529"/>
        <end position="539"/>
    </location>
</feature>
<evidence type="ECO:0000313" key="2">
    <source>
        <dbReference type="EMBL" id="TQB71892.1"/>
    </source>
</evidence>
<feature type="compositionally biased region" description="Polar residues" evidence="1">
    <location>
        <begin position="18"/>
        <end position="33"/>
    </location>
</feature>
<feature type="compositionally biased region" description="Polar residues" evidence="1">
    <location>
        <begin position="310"/>
        <end position="333"/>
    </location>
</feature>
<feature type="compositionally biased region" description="Polar residues" evidence="1">
    <location>
        <begin position="117"/>
        <end position="151"/>
    </location>
</feature>